<dbReference type="PANTHER" id="PTHR19446">
    <property type="entry name" value="REVERSE TRANSCRIPTASES"/>
    <property type="match status" value="1"/>
</dbReference>
<feature type="region of interest" description="Disordered" evidence="1">
    <location>
        <begin position="314"/>
        <end position="353"/>
    </location>
</feature>
<dbReference type="AlphaFoldDB" id="A0A6G0WGL7"/>
<gene>
    <name evidence="3" type="ORF">Ae201684_015398</name>
</gene>
<evidence type="ECO:0000313" key="4">
    <source>
        <dbReference type="Proteomes" id="UP000481153"/>
    </source>
</evidence>
<comment type="caution">
    <text evidence="3">The sequence shown here is derived from an EMBL/GenBank/DDBJ whole genome shotgun (WGS) entry which is preliminary data.</text>
</comment>
<feature type="compositionally biased region" description="Polar residues" evidence="1">
    <location>
        <begin position="319"/>
        <end position="328"/>
    </location>
</feature>
<dbReference type="Pfam" id="PF00078">
    <property type="entry name" value="RVT_1"/>
    <property type="match status" value="1"/>
</dbReference>
<evidence type="ECO:0000313" key="3">
    <source>
        <dbReference type="EMBL" id="KAF0726283.1"/>
    </source>
</evidence>
<organism evidence="3 4">
    <name type="scientific">Aphanomyces euteiches</name>
    <dbReference type="NCBI Taxonomy" id="100861"/>
    <lineage>
        <taxon>Eukaryota</taxon>
        <taxon>Sar</taxon>
        <taxon>Stramenopiles</taxon>
        <taxon>Oomycota</taxon>
        <taxon>Saprolegniomycetes</taxon>
        <taxon>Saprolegniales</taxon>
        <taxon>Verrucalvaceae</taxon>
        <taxon>Aphanomyces</taxon>
    </lineage>
</organism>
<feature type="domain" description="Reverse transcriptase" evidence="2">
    <location>
        <begin position="492"/>
        <end position="611"/>
    </location>
</feature>
<dbReference type="InterPro" id="IPR000477">
    <property type="entry name" value="RT_dom"/>
</dbReference>
<proteinExistence type="predicted"/>
<evidence type="ECO:0000256" key="1">
    <source>
        <dbReference type="SAM" id="MobiDB-lite"/>
    </source>
</evidence>
<reference evidence="3 4" key="1">
    <citation type="submission" date="2019-07" db="EMBL/GenBank/DDBJ databases">
        <title>Genomics analysis of Aphanomyces spp. identifies a new class of oomycete effector associated with host adaptation.</title>
        <authorList>
            <person name="Gaulin E."/>
        </authorList>
    </citation>
    <scope>NUCLEOTIDE SEQUENCE [LARGE SCALE GENOMIC DNA]</scope>
    <source>
        <strain evidence="3 4">ATCC 201684</strain>
    </source>
</reference>
<sequence length="727" mass="79975">MSAAAASTSTQEMDNQQLPPGPTGQVTTNASSSTDSGPGRTFADTLRQKAATTPSKITLRIPLPNADRVQELLDYESQPDCDVEKLAEMMLDANTYAKIVSVGSVWFDTGSDLAQRTQNSQEWAPWLPCITRTRKARNGQLILSVSTIEAKSAISDLSLKLFCKTYKVSQPAVKRRAEVLDKYFYLDIAGVDADFDFKSATKGFFLWKLRPLVHLFTNVVPDTTFSFSSNVLRFYFCSETTPANLSVNSNLANHIQLDGKAYAIFPKGHTASVNTNGRQPVHCLNLDDVLQPAEVEEGQTPHKRQCVVLGEEDGKPDVQAQQKQQNNFEDPKKTAKRKEAPKPTAHSNGMSNNMYEVLRDINIVWTRLHNSGGDPLPTFVPDVTPLPKASYDSSSSIQKTSFNPTTKSLEWHPDAMSMEAIVQTLASVNTDSSVRKINAEEISLPDVEAVSVEISPLLQSAAADTIWTKIAANPLGMASYLIDLHGSGSPLFAQLARLHAGHRWFRLLYNNTSTQLIINGSLGKTIYPNRGVKQGDPLSSLLFVLSIEPLAQHLRDNSHLGLSFDNLNPPRALASLLFADDCTLLSPSKRAIDDQLELVQLYCDASGARLNLGIVFGHRLPASYQIQAISNKFFAAFPVWRFQARTLQGRKLITQTKILSTLWHYTAVLPVSTETVKSWQAMVTKFILSSKTLQSDKHMASVNPGLQFDKVSGLGIPTSNLLLPDSV</sequence>
<keyword evidence="4" id="KW-1185">Reference proteome</keyword>
<dbReference type="Proteomes" id="UP000481153">
    <property type="component" value="Unassembled WGS sequence"/>
</dbReference>
<feature type="region of interest" description="Disordered" evidence="1">
    <location>
        <begin position="1"/>
        <end position="42"/>
    </location>
</feature>
<feature type="compositionally biased region" description="Polar residues" evidence="1">
    <location>
        <begin position="1"/>
        <end position="36"/>
    </location>
</feature>
<evidence type="ECO:0000259" key="2">
    <source>
        <dbReference type="Pfam" id="PF00078"/>
    </source>
</evidence>
<name>A0A6G0WGL7_9STRA</name>
<dbReference type="EMBL" id="VJMJ01000219">
    <property type="protein sequence ID" value="KAF0726283.1"/>
    <property type="molecule type" value="Genomic_DNA"/>
</dbReference>
<dbReference type="VEuPathDB" id="FungiDB:AeMF1_004239"/>
<dbReference type="VEuPathDB" id="FungiDB:AeMF1_021544"/>
<accession>A0A6G0WGL7</accession>
<protein>
    <recommendedName>
        <fullName evidence="2">Reverse transcriptase domain-containing protein</fullName>
    </recommendedName>
</protein>
<feature type="compositionally biased region" description="Basic and acidic residues" evidence="1">
    <location>
        <begin position="329"/>
        <end position="341"/>
    </location>
</feature>